<gene>
    <name evidence="6" type="ORF">DK847_05940</name>
</gene>
<dbReference type="InterPro" id="IPR003593">
    <property type="entry name" value="AAA+_ATPase"/>
</dbReference>
<name>A0A2W2ASC0_9HYPH</name>
<dbReference type="InterPro" id="IPR017871">
    <property type="entry name" value="ABC_transporter-like_CS"/>
</dbReference>
<dbReference type="GO" id="GO:0022857">
    <property type="term" value="F:transmembrane transporter activity"/>
    <property type="evidence" value="ECO:0007669"/>
    <property type="project" value="TreeGrafter"/>
</dbReference>
<dbReference type="CDD" id="cd03255">
    <property type="entry name" value="ABC_MJ0796_LolCDE_FtsE"/>
    <property type="match status" value="1"/>
</dbReference>
<dbReference type="PANTHER" id="PTHR24220">
    <property type="entry name" value="IMPORT ATP-BINDING PROTEIN"/>
    <property type="match status" value="1"/>
</dbReference>
<dbReference type="EMBL" id="QKVK01000002">
    <property type="protein sequence ID" value="PZF78225.1"/>
    <property type="molecule type" value="Genomic_DNA"/>
</dbReference>
<keyword evidence="3" id="KW-0547">Nucleotide-binding</keyword>
<keyword evidence="2" id="KW-0813">Transport</keyword>
<proteinExistence type="inferred from homology"/>
<dbReference type="SUPFAM" id="SSF52540">
    <property type="entry name" value="P-loop containing nucleoside triphosphate hydrolases"/>
    <property type="match status" value="1"/>
</dbReference>
<keyword evidence="4 6" id="KW-0067">ATP-binding</keyword>
<dbReference type="InterPro" id="IPR027417">
    <property type="entry name" value="P-loop_NTPase"/>
</dbReference>
<evidence type="ECO:0000256" key="3">
    <source>
        <dbReference type="ARBA" id="ARBA00022741"/>
    </source>
</evidence>
<comment type="caution">
    <text evidence="6">The sequence shown here is derived from an EMBL/GenBank/DDBJ whole genome shotgun (WGS) entry which is preliminary data.</text>
</comment>
<dbReference type="InterPro" id="IPR017911">
    <property type="entry name" value="MacB-like_ATP-bd"/>
</dbReference>
<evidence type="ECO:0000256" key="2">
    <source>
        <dbReference type="ARBA" id="ARBA00022448"/>
    </source>
</evidence>
<organism evidence="6 7">
    <name type="scientific">Aestuariivirga litoralis</name>
    <dbReference type="NCBI Taxonomy" id="2650924"/>
    <lineage>
        <taxon>Bacteria</taxon>
        <taxon>Pseudomonadati</taxon>
        <taxon>Pseudomonadota</taxon>
        <taxon>Alphaproteobacteria</taxon>
        <taxon>Hyphomicrobiales</taxon>
        <taxon>Aestuariivirgaceae</taxon>
        <taxon>Aestuariivirga</taxon>
    </lineage>
</organism>
<dbReference type="SMART" id="SM00382">
    <property type="entry name" value="AAA"/>
    <property type="match status" value="1"/>
</dbReference>
<dbReference type="Pfam" id="PF00005">
    <property type="entry name" value="ABC_tran"/>
    <property type="match status" value="1"/>
</dbReference>
<comment type="similarity">
    <text evidence="1">Belongs to the ABC transporter superfamily.</text>
</comment>
<evidence type="ECO:0000313" key="6">
    <source>
        <dbReference type="EMBL" id="PZF78225.1"/>
    </source>
</evidence>
<dbReference type="AlphaFoldDB" id="A0A2W2ASC0"/>
<dbReference type="RefSeq" id="WP_111197281.1">
    <property type="nucleotide sequence ID" value="NZ_QKVK01000002.1"/>
</dbReference>
<feature type="domain" description="ABC transporter" evidence="5">
    <location>
        <begin position="3"/>
        <end position="217"/>
    </location>
</feature>
<evidence type="ECO:0000256" key="4">
    <source>
        <dbReference type="ARBA" id="ARBA00022840"/>
    </source>
</evidence>
<dbReference type="PANTHER" id="PTHR24220:SF659">
    <property type="entry name" value="TRANSPORTER, PUTATIVE-RELATED"/>
    <property type="match status" value="1"/>
</dbReference>
<dbReference type="Gene3D" id="3.40.50.300">
    <property type="entry name" value="P-loop containing nucleotide triphosphate hydrolases"/>
    <property type="match status" value="1"/>
</dbReference>
<evidence type="ECO:0000313" key="7">
    <source>
        <dbReference type="Proteomes" id="UP000248795"/>
    </source>
</evidence>
<evidence type="ECO:0000256" key="1">
    <source>
        <dbReference type="ARBA" id="ARBA00005417"/>
    </source>
</evidence>
<dbReference type="PROSITE" id="PS50893">
    <property type="entry name" value="ABC_TRANSPORTER_2"/>
    <property type="match status" value="1"/>
</dbReference>
<dbReference type="PROSITE" id="PS00211">
    <property type="entry name" value="ABC_TRANSPORTER_1"/>
    <property type="match status" value="1"/>
</dbReference>
<dbReference type="Proteomes" id="UP000248795">
    <property type="component" value="Unassembled WGS sequence"/>
</dbReference>
<dbReference type="InterPro" id="IPR003439">
    <property type="entry name" value="ABC_transporter-like_ATP-bd"/>
</dbReference>
<dbReference type="GO" id="GO:0005524">
    <property type="term" value="F:ATP binding"/>
    <property type="evidence" value="ECO:0007669"/>
    <property type="project" value="UniProtKB-KW"/>
</dbReference>
<reference evidence="7" key="1">
    <citation type="submission" date="2018-06" db="EMBL/GenBank/DDBJ databases">
        <title>Aestuariibacter litoralis strain KCTC 52945T.</title>
        <authorList>
            <person name="Li X."/>
            <person name="Salam N."/>
            <person name="Li J.-L."/>
            <person name="Chen Y.-M."/>
            <person name="Yang Z.-W."/>
            <person name="Zhang L.-Y."/>
            <person name="Han M.-X."/>
            <person name="Xiao M."/>
            <person name="Li W.-J."/>
        </authorList>
    </citation>
    <scope>NUCLEOTIDE SEQUENCE [LARGE SCALE GENOMIC DNA]</scope>
    <source>
        <strain evidence="7">KCTC 52945</strain>
    </source>
</reference>
<keyword evidence="7" id="KW-1185">Reference proteome</keyword>
<evidence type="ECO:0000259" key="5">
    <source>
        <dbReference type="PROSITE" id="PS50893"/>
    </source>
</evidence>
<accession>A0A2W2ASC0</accession>
<sequence>MLLELADVSKSYPTGEGILHVLRGVSLALDAGESLALTGESGSGKSTLLHLAGGLDRPDQGAIRFGGQDIARLGDRELASFRRVSVGLVFQQFNLIPSLDVGHNLAFQARLGGRHDADWTDRLAERLGLVKLLERYPEQLSGGQQQRVAIGRALAGRPQLILADEPTGNLDEATGDAVLDLMLALLAETGAALLMVTHSTRLAARLGRRLHLTAGRLT</sequence>
<dbReference type="GO" id="GO:0005886">
    <property type="term" value="C:plasma membrane"/>
    <property type="evidence" value="ECO:0007669"/>
    <property type="project" value="TreeGrafter"/>
</dbReference>
<dbReference type="GO" id="GO:0016887">
    <property type="term" value="F:ATP hydrolysis activity"/>
    <property type="evidence" value="ECO:0007669"/>
    <property type="project" value="InterPro"/>
</dbReference>
<dbReference type="InterPro" id="IPR015854">
    <property type="entry name" value="ABC_transpr_LolD-like"/>
</dbReference>
<protein>
    <submittedName>
        <fullName evidence="6">ABC transporter ATP-binding protein</fullName>
    </submittedName>
</protein>